<sequence>MTGQALTGVTLTAAHPAKDTVEQDWRFAELSAQCFLDPALAARYTAEPRRVLAEFGIPTDADTRIPALPTGCGAEVTITSLDPRETVGRTTDCSSWTYAPPNEPAIPLVPAAPAVRATPSLPSM</sequence>
<gene>
    <name evidence="1" type="ORF">D8771_01880</name>
</gene>
<organism evidence="1 2">
    <name type="scientific">Streptomyces albus</name>
    <dbReference type="NCBI Taxonomy" id="1888"/>
    <lineage>
        <taxon>Bacteria</taxon>
        <taxon>Bacillati</taxon>
        <taxon>Actinomycetota</taxon>
        <taxon>Actinomycetes</taxon>
        <taxon>Kitasatosporales</taxon>
        <taxon>Streptomycetaceae</taxon>
        <taxon>Streptomyces</taxon>
    </lineage>
</organism>
<evidence type="ECO:0000313" key="1">
    <source>
        <dbReference type="EMBL" id="TGG89664.1"/>
    </source>
</evidence>
<accession>A0A6C1C1N7</accession>
<evidence type="ECO:0000313" key="2">
    <source>
        <dbReference type="Proteomes" id="UP000298111"/>
    </source>
</evidence>
<dbReference type="GeneID" id="75184327"/>
<protein>
    <submittedName>
        <fullName evidence="1">Uncharacterized protein</fullName>
    </submittedName>
</protein>
<dbReference type="RefSeq" id="WP_016468332.1">
    <property type="nucleotide sequence ID" value="NZ_BNEJ01000017.1"/>
</dbReference>
<comment type="caution">
    <text evidence="1">The sequence shown here is derived from an EMBL/GenBank/DDBJ whole genome shotgun (WGS) entry which is preliminary data.</text>
</comment>
<dbReference type="AlphaFoldDB" id="A0A6C1C1N7"/>
<dbReference type="Proteomes" id="UP000298111">
    <property type="component" value="Unassembled WGS sequence"/>
</dbReference>
<reference evidence="1 2" key="1">
    <citation type="submission" date="2018-10" db="EMBL/GenBank/DDBJ databases">
        <title>Isolation of pseudouridimycin from Streptomyces albus DSM 40763.</title>
        <authorList>
            <person name="Rosenqvist P."/>
            <person name="Metsae-Ketelae M."/>
            <person name="Virta P."/>
        </authorList>
    </citation>
    <scope>NUCLEOTIDE SEQUENCE [LARGE SCALE GENOMIC DNA]</scope>
    <source>
        <strain evidence="1 2">DSM 40763</strain>
    </source>
</reference>
<name>A0A6C1C1N7_9ACTN</name>
<proteinExistence type="predicted"/>
<dbReference type="EMBL" id="RCIY01000002">
    <property type="protein sequence ID" value="TGG89664.1"/>
    <property type="molecule type" value="Genomic_DNA"/>
</dbReference>